<evidence type="ECO:0000259" key="7">
    <source>
        <dbReference type="Pfam" id="PF03600"/>
    </source>
</evidence>
<evidence type="ECO:0000256" key="6">
    <source>
        <dbReference type="SAM" id="Phobius"/>
    </source>
</evidence>
<keyword evidence="3 6" id="KW-0812">Transmembrane</keyword>
<feature type="transmembrane region" description="Helical" evidence="6">
    <location>
        <begin position="178"/>
        <end position="197"/>
    </location>
</feature>
<dbReference type="EMBL" id="BDMD01000141">
    <property type="protein sequence ID" value="GBF09898.1"/>
    <property type="molecule type" value="Genomic_DNA"/>
</dbReference>
<dbReference type="OrthoDB" id="21388at2157"/>
<dbReference type="GO" id="GO:0016020">
    <property type="term" value="C:membrane"/>
    <property type="evidence" value="ECO:0007669"/>
    <property type="project" value="UniProtKB-SubCell"/>
</dbReference>
<feature type="transmembrane region" description="Helical" evidence="6">
    <location>
        <begin position="90"/>
        <end position="117"/>
    </location>
</feature>
<keyword evidence="4 6" id="KW-1133">Transmembrane helix</keyword>
<sequence>MDLVAALLFTLTIMLVVSRYVDEVAAALAGVTALILLTDYTPEEAFNFVEWNVIAILLGMWIIAGYMIEGGFTEATIRLVSRKAGTYRKFLLYMALLSGFISMFIDNVLVILLVGSLTVAAAKKAGGNPVLAILLVGFSANFMGTALLMGDLPPQLLHTIAGAEFLDFIWTRGKPSSFPLLTATFLLTLGAFYILFIRREPNSRLDDTGLSGDSINRRGLLIISLTFFTMTVIAMALRPLLGLPLGFITMAGASLLALTVEVLRRLGLAGMVEFENALKHVEWRALLFYAALFSLVGGLESEGIIEEIARLLVGSISSDPAIAYTVMYWSVGLLSLVIEHDALLLTFLYIVKDAASLAGIDPWNIYWGMAWSATLASNATTAAAPALYVAVAMADREGHRVRALEFLKYSLTFAFTSLIIHYVITLIVWI</sequence>
<dbReference type="InterPro" id="IPR051475">
    <property type="entry name" value="Diverse_Ion_Transporter"/>
</dbReference>
<protein>
    <recommendedName>
        <fullName evidence="7">Citrate transporter-like domain-containing protein</fullName>
    </recommendedName>
</protein>
<dbReference type="GO" id="GO:0055085">
    <property type="term" value="P:transmembrane transport"/>
    <property type="evidence" value="ECO:0007669"/>
    <property type="project" value="InterPro"/>
</dbReference>
<dbReference type="Pfam" id="PF03600">
    <property type="entry name" value="CitMHS"/>
    <property type="match status" value="1"/>
</dbReference>
<dbReference type="RefSeq" id="WP_131160797.1">
    <property type="nucleotide sequence ID" value="NZ_BDMD01000141.1"/>
</dbReference>
<gene>
    <name evidence="8" type="ORF">apy_16230</name>
</gene>
<accession>A0A401HC31</accession>
<evidence type="ECO:0000256" key="2">
    <source>
        <dbReference type="ARBA" id="ARBA00022448"/>
    </source>
</evidence>
<evidence type="ECO:0000256" key="5">
    <source>
        <dbReference type="ARBA" id="ARBA00023136"/>
    </source>
</evidence>
<dbReference type="InterPro" id="IPR004680">
    <property type="entry name" value="Cit_transptr-like_dom"/>
</dbReference>
<evidence type="ECO:0000256" key="3">
    <source>
        <dbReference type="ARBA" id="ARBA00022692"/>
    </source>
</evidence>
<feature type="transmembrane region" description="Helical" evidence="6">
    <location>
        <begin position="218"/>
        <end position="237"/>
    </location>
</feature>
<dbReference type="CDD" id="cd01116">
    <property type="entry name" value="P_permease"/>
    <property type="match status" value="1"/>
</dbReference>
<feature type="transmembrane region" description="Helical" evidence="6">
    <location>
        <begin position="326"/>
        <end position="350"/>
    </location>
</feature>
<keyword evidence="2" id="KW-0813">Transport</keyword>
<feature type="transmembrane region" description="Helical" evidence="6">
    <location>
        <begin position="129"/>
        <end position="149"/>
    </location>
</feature>
<feature type="transmembrane region" description="Helical" evidence="6">
    <location>
        <begin position="370"/>
        <end position="394"/>
    </location>
</feature>
<comment type="caution">
    <text evidence="8">The sequence shown here is derived from an EMBL/GenBank/DDBJ whole genome shotgun (WGS) entry which is preliminary data.</text>
</comment>
<feature type="transmembrane region" description="Helical" evidence="6">
    <location>
        <begin position="243"/>
        <end position="263"/>
    </location>
</feature>
<evidence type="ECO:0000256" key="4">
    <source>
        <dbReference type="ARBA" id="ARBA00022989"/>
    </source>
</evidence>
<feature type="domain" description="Citrate transporter-like" evidence="7">
    <location>
        <begin position="13"/>
        <end position="370"/>
    </location>
</feature>
<dbReference type="AlphaFoldDB" id="A0A401HC31"/>
<feature type="transmembrane region" description="Helical" evidence="6">
    <location>
        <begin position="406"/>
        <end position="429"/>
    </location>
</feature>
<name>A0A401HC31_AERPX</name>
<dbReference type="PANTHER" id="PTHR43568:SF1">
    <property type="entry name" value="P PROTEIN"/>
    <property type="match status" value="1"/>
</dbReference>
<organism evidence="8 9">
    <name type="scientific">Aeropyrum pernix</name>
    <dbReference type="NCBI Taxonomy" id="56636"/>
    <lineage>
        <taxon>Archaea</taxon>
        <taxon>Thermoproteota</taxon>
        <taxon>Thermoprotei</taxon>
        <taxon>Desulfurococcales</taxon>
        <taxon>Desulfurococcaceae</taxon>
        <taxon>Aeropyrum</taxon>
    </lineage>
</organism>
<evidence type="ECO:0000256" key="1">
    <source>
        <dbReference type="ARBA" id="ARBA00004141"/>
    </source>
</evidence>
<proteinExistence type="predicted"/>
<evidence type="ECO:0000313" key="8">
    <source>
        <dbReference type="EMBL" id="GBF09898.1"/>
    </source>
</evidence>
<keyword evidence="5 6" id="KW-0472">Membrane</keyword>
<dbReference type="Proteomes" id="UP000291213">
    <property type="component" value="Unassembled WGS sequence"/>
</dbReference>
<comment type="subcellular location">
    <subcellularLocation>
        <location evidence="1">Membrane</location>
        <topology evidence="1">Multi-pass membrane protein</topology>
    </subcellularLocation>
</comment>
<reference evidence="8 9" key="1">
    <citation type="submission" date="2017-02" db="EMBL/GenBank/DDBJ databases">
        <title>isolation and characterization of a novel temperate virus Aeropyrum globular virus 1 infecting hyperthermophilic archaeon Aeropyrum.</title>
        <authorList>
            <person name="Yumiya M."/>
            <person name="Yoshida T."/>
            <person name="Sako Y."/>
        </authorList>
    </citation>
    <scope>NUCLEOTIDE SEQUENCE [LARGE SCALE GENOMIC DNA]</scope>
    <source>
        <strain evidence="8 9">YK1-12-2013</strain>
    </source>
</reference>
<feature type="transmembrane region" description="Helical" evidence="6">
    <location>
        <begin position="53"/>
        <end position="69"/>
    </location>
</feature>
<evidence type="ECO:0000313" key="9">
    <source>
        <dbReference type="Proteomes" id="UP000291213"/>
    </source>
</evidence>
<dbReference type="PANTHER" id="PTHR43568">
    <property type="entry name" value="P PROTEIN"/>
    <property type="match status" value="1"/>
</dbReference>